<comment type="subcellular location">
    <subcellularLocation>
        <location evidence="1">Nucleus</location>
    </subcellularLocation>
</comment>
<gene>
    <name evidence="8" type="ORF">BC938DRAFT_483141</name>
</gene>
<dbReference type="PANTHER" id="PTHR15835:SF6">
    <property type="entry name" value="ZINC FINGER C3HC-TYPE PROTEIN 1"/>
    <property type="match status" value="1"/>
</dbReference>
<keyword evidence="4" id="KW-0862">Zinc</keyword>
<evidence type="ECO:0000256" key="1">
    <source>
        <dbReference type="ARBA" id="ARBA00004123"/>
    </source>
</evidence>
<feature type="domain" description="NuBaID C-terminal" evidence="7">
    <location>
        <begin position="120"/>
        <end position="201"/>
    </location>
</feature>
<reference evidence="8 9" key="1">
    <citation type="journal article" date="2018" name="New Phytol.">
        <title>Phylogenomics of Endogonaceae and evolution of mycorrhizas within Mucoromycota.</title>
        <authorList>
            <person name="Chang Y."/>
            <person name="Desiro A."/>
            <person name="Na H."/>
            <person name="Sandor L."/>
            <person name="Lipzen A."/>
            <person name="Clum A."/>
            <person name="Barry K."/>
            <person name="Grigoriev I.V."/>
            <person name="Martin F.M."/>
            <person name="Stajich J.E."/>
            <person name="Smith M.E."/>
            <person name="Bonito G."/>
            <person name="Spatafora J.W."/>
        </authorList>
    </citation>
    <scope>NUCLEOTIDE SEQUENCE [LARGE SCALE GENOMIC DNA]</scope>
    <source>
        <strain evidence="8 9">AD002</strain>
    </source>
</reference>
<sequence length="257" mass="27641">MSSTSITKRKLEEALSVLDNITSGAVAAGGEGLTAKYKVELSISHEQPCSWREHPCDASIYIFPNVGPASRSAKFEQTVQALTEIGDQLPVTTHPLTTDQLDIITIADPAIADSRICATASALALFGWVPHTVAARHALRCELCLRVVGLWSCRALKDEPFKESEGTDGVLDEQRNAFDVVMEHRGYCPWVEGGVEAEVSVEHVKPGWERTLEALVKRRGGEGGGDAGGKESVTQVEDVSAYIRGLLDGSIGATVRK</sequence>
<dbReference type="Pfam" id="PF08600">
    <property type="entry name" value="NuBaID_C"/>
    <property type="match status" value="1"/>
</dbReference>
<dbReference type="Pfam" id="PF07967">
    <property type="entry name" value="zf-C3HC"/>
    <property type="match status" value="1"/>
</dbReference>
<protein>
    <recommendedName>
        <fullName evidence="10">C3HC zinc finger-like-domain-containing protein</fullName>
    </recommendedName>
</protein>
<evidence type="ECO:0000256" key="3">
    <source>
        <dbReference type="ARBA" id="ARBA00022771"/>
    </source>
</evidence>
<dbReference type="GO" id="GO:0008270">
    <property type="term" value="F:zinc ion binding"/>
    <property type="evidence" value="ECO:0007669"/>
    <property type="project" value="UniProtKB-KW"/>
</dbReference>
<name>A0A433QCM7_9FUNG</name>
<evidence type="ECO:0000259" key="6">
    <source>
        <dbReference type="Pfam" id="PF07967"/>
    </source>
</evidence>
<evidence type="ECO:0000313" key="8">
    <source>
        <dbReference type="EMBL" id="RUS27511.1"/>
    </source>
</evidence>
<evidence type="ECO:0000256" key="2">
    <source>
        <dbReference type="ARBA" id="ARBA00022723"/>
    </source>
</evidence>
<evidence type="ECO:0000256" key="5">
    <source>
        <dbReference type="ARBA" id="ARBA00023242"/>
    </source>
</evidence>
<dbReference type="Proteomes" id="UP000274822">
    <property type="component" value="Unassembled WGS sequence"/>
</dbReference>
<evidence type="ECO:0000259" key="7">
    <source>
        <dbReference type="Pfam" id="PF08600"/>
    </source>
</evidence>
<comment type="caution">
    <text evidence="8">The sequence shown here is derived from an EMBL/GenBank/DDBJ whole genome shotgun (WGS) entry which is preliminary data.</text>
</comment>
<evidence type="ECO:0000313" key="9">
    <source>
        <dbReference type="Proteomes" id="UP000274822"/>
    </source>
</evidence>
<feature type="domain" description="C3HC-type" evidence="6">
    <location>
        <begin position="32"/>
        <end position="92"/>
    </location>
</feature>
<dbReference type="PANTHER" id="PTHR15835">
    <property type="entry name" value="NUCLEAR-INTERACTING PARTNER OF ALK"/>
    <property type="match status" value="1"/>
</dbReference>
<organism evidence="8 9">
    <name type="scientific">Jimgerdemannia flammicorona</name>
    <dbReference type="NCBI Taxonomy" id="994334"/>
    <lineage>
        <taxon>Eukaryota</taxon>
        <taxon>Fungi</taxon>
        <taxon>Fungi incertae sedis</taxon>
        <taxon>Mucoromycota</taxon>
        <taxon>Mucoromycotina</taxon>
        <taxon>Endogonomycetes</taxon>
        <taxon>Endogonales</taxon>
        <taxon>Endogonaceae</taxon>
        <taxon>Jimgerdemannia</taxon>
    </lineage>
</organism>
<evidence type="ECO:0000256" key="4">
    <source>
        <dbReference type="ARBA" id="ARBA00022833"/>
    </source>
</evidence>
<dbReference type="EMBL" id="RBNJ01008249">
    <property type="protein sequence ID" value="RUS27511.1"/>
    <property type="molecule type" value="Genomic_DNA"/>
</dbReference>
<keyword evidence="2" id="KW-0479">Metal-binding</keyword>
<keyword evidence="5" id="KW-0539">Nucleus</keyword>
<keyword evidence="3" id="KW-0863">Zinc-finger</keyword>
<evidence type="ECO:0008006" key="10">
    <source>
        <dbReference type="Google" id="ProtNLM"/>
    </source>
</evidence>
<dbReference type="GO" id="GO:0005634">
    <property type="term" value="C:nucleus"/>
    <property type="evidence" value="ECO:0007669"/>
    <property type="project" value="UniProtKB-SubCell"/>
</dbReference>
<dbReference type="InterPro" id="IPR012935">
    <property type="entry name" value="NuBaID_N"/>
</dbReference>
<proteinExistence type="predicted"/>
<accession>A0A433QCM7</accession>
<dbReference type="InterPro" id="IPR013909">
    <property type="entry name" value="NuBaID_C"/>
</dbReference>
<dbReference type="AlphaFoldDB" id="A0A433QCM7"/>
<keyword evidence="9" id="KW-1185">Reference proteome</keyword>